<dbReference type="Gramene" id="Jr13_23690_p1">
    <property type="protein sequence ID" value="cds.Jr13_23690_p1"/>
    <property type="gene ID" value="Jr13_23690"/>
</dbReference>
<dbReference type="AlphaFoldDB" id="A0A833WXT2"/>
<dbReference type="GO" id="GO:0004523">
    <property type="term" value="F:RNA-DNA hybrid ribonuclease activity"/>
    <property type="evidence" value="ECO:0007669"/>
    <property type="project" value="InterPro"/>
</dbReference>
<evidence type="ECO:0000259" key="1">
    <source>
        <dbReference type="Pfam" id="PF13456"/>
    </source>
</evidence>
<dbReference type="EMBL" id="LIHL02000013">
    <property type="protein sequence ID" value="KAF5450457.1"/>
    <property type="molecule type" value="Genomic_DNA"/>
</dbReference>
<reference evidence="2" key="2">
    <citation type="submission" date="2020-03" db="EMBL/GenBank/DDBJ databases">
        <title>Walnut 2.0.</title>
        <authorList>
            <person name="Marrano A."/>
            <person name="Britton M."/>
            <person name="Zimin A.V."/>
            <person name="Zaini P.A."/>
            <person name="Workman R."/>
            <person name="Puiu D."/>
            <person name="Bianco L."/>
            <person name="Allen B.J."/>
            <person name="Troggio M."/>
            <person name="Leslie C.A."/>
            <person name="Timp W."/>
            <person name="Dendekar A."/>
            <person name="Salzberg S.L."/>
            <person name="Neale D.B."/>
        </authorList>
    </citation>
    <scope>NUCLEOTIDE SEQUENCE</scope>
    <source>
        <tissue evidence="2">Leaves</tissue>
    </source>
</reference>
<sequence length="138" mass="15493">MGKQKGKGGLGYRDLESFNLALLAKQGWRILQNENSIAAKILKEKYYKNKSLLDASLGHRPSFLWRSVWNALSLLKEGFVKANWDAAVEKKQRRVGLGVLIRDEDGKPLAAVEGQKDNIDHPAVAEAQALWKAMVIYM</sequence>
<dbReference type="GO" id="GO:0003676">
    <property type="term" value="F:nucleic acid binding"/>
    <property type="evidence" value="ECO:0007669"/>
    <property type="project" value="InterPro"/>
</dbReference>
<reference evidence="2" key="1">
    <citation type="submission" date="2015-10" db="EMBL/GenBank/DDBJ databases">
        <authorList>
            <person name="Martinez-Garcia P.J."/>
            <person name="Crepeau M.W."/>
            <person name="Puiu D."/>
            <person name="Gonzalez-Ibeas D."/>
            <person name="Whalen J."/>
            <person name="Stevens K."/>
            <person name="Paul R."/>
            <person name="Butterfield T."/>
            <person name="Britton M."/>
            <person name="Reagan R."/>
            <person name="Chakraborty S."/>
            <person name="Walawage S.L."/>
            <person name="Vasquez-Gross H.A."/>
            <person name="Cardeno C."/>
            <person name="Famula R."/>
            <person name="Pratt K."/>
            <person name="Kuruganti S."/>
            <person name="Aradhya M.K."/>
            <person name="Leslie C.A."/>
            <person name="Dandekar A.M."/>
            <person name="Salzberg S.L."/>
            <person name="Wegrzyn J.L."/>
            <person name="Langley C.H."/>
            <person name="Neale D.B."/>
        </authorList>
    </citation>
    <scope>NUCLEOTIDE SEQUENCE</scope>
    <source>
        <tissue evidence="2">Leaves</tissue>
    </source>
</reference>
<comment type="caution">
    <text evidence="2">The sequence shown here is derived from an EMBL/GenBank/DDBJ whole genome shotgun (WGS) entry which is preliminary data.</text>
</comment>
<gene>
    <name evidence="2" type="ORF">F2P56_030810</name>
</gene>
<dbReference type="InterPro" id="IPR002156">
    <property type="entry name" value="RNaseH_domain"/>
</dbReference>
<dbReference type="Proteomes" id="UP000619265">
    <property type="component" value="Unassembled WGS sequence"/>
</dbReference>
<proteinExistence type="predicted"/>
<feature type="domain" description="RNase H type-1" evidence="1">
    <location>
        <begin position="83"/>
        <end position="135"/>
    </location>
</feature>
<evidence type="ECO:0000313" key="3">
    <source>
        <dbReference type="Proteomes" id="UP000619265"/>
    </source>
</evidence>
<organism evidence="2 3">
    <name type="scientific">Juglans regia</name>
    <name type="common">English walnut</name>
    <dbReference type="NCBI Taxonomy" id="51240"/>
    <lineage>
        <taxon>Eukaryota</taxon>
        <taxon>Viridiplantae</taxon>
        <taxon>Streptophyta</taxon>
        <taxon>Embryophyta</taxon>
        <taxon>Tracheophyta</taxon>
        <taxon>Spermatophyta</taxon>
        <taxon>Magnoliopsida</taxon>
        <taxon>eudicotyledons</taxon>
        <taxon>Gunneridae</taxon>
        <taxon>Pentapetalae</taxon>
        <taxon>rosids</taxon>
        <taxon>fabids</taxon>
        <taxon>Fagales</taxon>
        <taxon>Juglandaceae</taxon>
        <taxon>Juglans</taxon>
    </lineage>
</organism>
<name>A0A833WXT2_JUGRE</name>
<dbReference type="Pfam" id="PF13456">
    <property type="entry name" value="RVT_3"/>
    <property type="match status" value="1"/>
</dbReference>
<evidence type="ECO:0000313" key="2">
    <source>
        <dbReference type="EMBL" id="KAF5450457.1"/>
    </source>
</evidence>
<protein>
    <recommendedName>
        <fullName evidence="1">RNase H type-1 domain-containing protein</fullName>
    </recommendedName>
</protein>
<accession>A0A833WXT2</accession>